<evidence type="ECO:0000313" key="2">
    <source>
        <dbReference type="Proteomes" id="UP000224460"/>
    </source>
</evidence>
<gene>
    <name evidence="1" type="ORF">CS063_04325</name>
</gene>
<sequence>MSYLLLIIGFVLLIKGADFFVEGASNLAERLKVPPLVIGLTIVAFGTSAPEAAVSITSALNGQNAIAIGNIVGSNLFNLLFVVGIAAFIYPLQVKRSIITKEFPFAILSSFMLLILAQDQLFQQMPNNLLTRADGVVLLVLFGIYMYYLIDIAMNHRRSVLESERYEEEQQEMHKEMGLTKQILIAIGGMIGIIIGGKLVVDGATDIALAWGMSENLVGLTIVAIGTSLPELITSIVAATKEKSDIALGNVIGSNIFNVFFILGLSATISPMAVQGEVLVDMVILLVVSLLAYLFAITKTKINKVEGSLLVLLYAIYMVYIIGR</sequence>
<name>A0AC61DEQ5_9FIRM</name>
<dbReference type="Proteomes" id="UP000224460">
    <property type="component" value="Unassembled WGS sequence"/>
</dbReference>
<proteinExistence type="predicted"/>
<organism evidence="1 2">
    <name type="scientific">Sporanaerobium hydrogeniformans</name>
    <dbReference type="NCBI Taxonomy" id="3072179"/>
    <lineage>
        <taxon>Bacteria</taxon>
        <taxon>Bacillati</taxon>
        <taxon>Bacillota</taxon>
        <taxon>Clostridia</taxon>
        <taxon>Lachnospirales</taxon>
        <taxon>Lachnospiraceae</taxon>
        <taxon>Sporanaerobium</taxon>
    </lineage>
</organism>
<keyword evidence="2" id="KW-1185">Reference proteome</keyword>
<accession>A0AC61DEQ5</accession>
<evidence type="ECO:0000313" key="1">
    <source>
        <dbReference type="EMBL" id="PHV71789.1"/>
    </source>
</evidence>
<comment type="caution">
    <text evidence="1">The sequence shown here is derived from an EMBL/GenBank/DDBJ whole genome shotgun (WGS) entry which is preliminary data.</text>
</comment>
<reference evidence="1" key="1">
    <citation type="submission" date="2017-10" db="EMBL/GenBank/DDBJ databases">
        <title>Genome sequence of cellulolytic Lachnospiraceae bacterium XHS1971 isolated from hotspring sediment.</title>
        <authorList>
            <person name="Vasudevan G."/>
            <person name="Joshi A.J."/>
            <person name="Hivarkar S."/>
            <person name="Lanjekar V.B."/>
            <person name="Dhakephalkar P.K."/>
            <person name="Dagar S."/>
        </authorList>
    </citation>
    <scope>NUCLEOTIDE SEQUENCE</scope>
    <source>
        <strain evidence="1">XHS1971</strain>
    </source>
</reference>
<protein>
    <submittedName>
        <fullName evidence="1">Sodium:proton exchanger</fullName>
    </submittedName>
</protein>
<dbReference type="EMBL" id="PEDL01000002">
    <property type="protein sequence ID" value="PHV71789.1"/>
    <property type="molecule type" value="Genomic_DNA"/>
</dbReference>